<name>A0A1B9P1A6_ALILO</name>
<dbReference type="PANTHER" id="PTHR34319">
    <property type="entry name" value="MAJOR EXPORTED PROTEIN"/>
    <property type="match status" value="1"/>
</dbReference>
<sequence>MPTPAYMLIKGEVQGDITKDAYSADSVGNTWQEAHIDEFLVQELDHVLTVPRDPQSGQPTGQRVHRPVIVTKQQDRCSPLLFNSLVSGEKLPECSINFYRTSISGKQEHYYTIKLIDALLVDMQTRMAHCQDAATSDRVTEEVLKFTYRAIEVTHETCGTAGNDDWRAPREAG</sequence>
<dbReference type="Gene3D" id="2.30.110.20">
    <property type="entry name" value="Hcp1-like"/>
    <property type="match status" value="1"/>
</dbReference>
<dbReference type="EMBL" id="MAJU01000008">
    <property type="protein sequence ID" value="OCH22087.1"/>
    <property type="molecule type" value="Genomic_DNA"/>
</dbReference>
<comment type="caution">
    <text evidence="1">The sequence shown here is derived from an EMBL/GenBank/DDBJ whole genome shotgun (WGS) entry which is preliminary data.</text>
</comment>
<dbReference type="Pfam" id="PF05638">
    <property type="entry name" value="T6SS_HCP"/>
    <property type="match status" value="1"/>
</dbReference>
<dbReference type="PANTHER" id="PTHR34319:SF6">
    <property type="entry name" value="MAJOR EXPORTED PROTEIN"/>
    <property type="match status" value="1"/>
</dbReference>
<dbReference type="InterPro" id="IPR052947">
    <property type="entry name" value="T6SS_Hcp1_domain"/>
</dbReference>
<evidence type="ECO:0000313" key="2">
    <source>
        <dbReference type="Proteomes" id="UP000093523"/>
    </source>
</evidence>
<dbReference type="AlphaFoldDB" id="A0A1B9P1A6"/>
<dbReference type="InterPro" id="IPR008514">
    <property type="entry name" value="T6SS_Hcp"/>
</dbReference>
<dbReference type="RefSeq" id="WP_065610697.1">
    <property type="nucleotide sequence ID" value="NZ_CAWMPN010000008.1"/>
</dbReference>
<reference evidence="1 2" key="1">
    <citation type="submission" date="2016-06" db="EMBL/GenBank/DDBJ databases">
        <authorList>
            <person name="Kjaerup R.B."/>
            <person name="Dalgaard T.S."/>
            <person name="Juul-Madsen H.R."/>
        </authorList>
    </citation>
    <scope>NUCLEOTIDE SEQUENCE [LARGE SCALE GENOMIC DNA]</scope>
    <source>
        <strain evidence="1 2">1S159</strain>
    </source>
</reference>
<dbReference type="InterPro" id="IPR036624">
    <property type="entry name" value="Hcp1-lik_sf"/>
</dbReference>
<proteinExistence type="predicted"/>
<dbReference type="STRING" id="688.A6E04_09555"/>
<evidence type="ECO:0000313" key="1">
    <source>
        <dbReference type="EMBL" id="OCH22087.1"/>
    </source>
</evidence>
<accession>A0A1B9P1A6</accession>
<protein>
    <recommendedName>
        <fullName evidence="3">Hcp1 family type VI secretion system effector</fullName>
    </recommendedName>
</protein>
<gene>
    <name evidence="1" type="ORF">A6E04_09555</name>
</gene>
<dbReference type="NCBIfam" id="TIGR03344">
    <property type="entry name" value="VI_effect_Hcp1"/>
    <property type="match status" value="1"/>
</dbReference>
<evidence type="ECO:0008006" key="3">
    <source>
        <dbReference type="Google" id="ProtNLM"/>
    </source>
</evidence>
<dbReference type="SUPFAM" id="SSF141452">
    <property type="entry name" value="Hcp1-like"/>
    <property type="match status" value="1"/>
</dbReference>
<dbReference type="Proteomes" id="UP000093523">
    <property type="component" value="Unassembled WGS sequence"/>
</dbReference>
<organism evidence="1 2">
    <name type="scientific">Aliivibrio logei</name>
    <name type="common">Vibrio logei</name>
    <dbReference type="NCBI Taxonomy" id="688"/>
    <lineage>
        <taxon>Bacteria</taxon>
        <taxon>Pseudomonadati</taxon>
        <taxon>Pseudomonadota</taxon>
        <taxon>Gammaproteobacteria</taxon>
        <taxon>Vibrionales</taxon>
        <taxon>Vibrionaceae</taxon>
        <taxon>Aliivibrio</taxon>
    </lineage>
</organism>
<dbReference type="OrthoDB" id="5674026at2"/>